<keyword evidence="3" id="KW-0547">Nucleotide-binding</keyword>
<organism evidence="7 8">
    <name type="scientific">Oceanibaculum indicum</name>
    <dbReference type="NCBI Taxonomy" id="526216"/>
    <lineage>
        <taxon>Bacteria</taxon>
        <taxon>Pseudomonadati</taxon>
        <taxon>Pseudomonadota</taxon>
        <taxon>Alphaproteobacteria</taxon>
        <taxon>Rhodospirillales</taxon>
        <taxon>Oceanibaculaceae</taxon>
        <taxon>Oceanibaculum</taxon>
    </lineage>
</organism>
<dbReference type="InterPro" id="IPR027417">
    <property type="entry name" value="P-loop_NTPase"/>
</dbReference>
<evidence type="ECO:0000256" key="4">
    <source>
        <dbReference type="ARBA" id="ARBA00022840"/>
    </source>
</evidence>
<accession>A0A420WAM8</accession>
<feature type="domain" description="ABC transporter" evidence="6">
    <location>
        <begin position="17"/>
        <end position="249"/>
    </location>
</feature>
<dbReference type="SUPFAM" id="SSF52540">
    <property type="entry name" value="P-loop containing nucleoside triphosphate hydrolases"/>
    <property type="match status" value="1"/>
</dbReference>
<keyword evidence="2" id="KW-1003">Cell membrane</keyword>
<dbReference type="Proteomes" id="UP000277424">
    <property type="component" value="Unassembled WGS sequence"/>
</dbReference>
<reference evidence="7 8" key="1">
    <citation type="submission" date="2018-10" db="EMBL/GenBank/DDBJ databases">
        <title>Comparative analysis of microorganisms from saline springs in Andes Mountain Range, Colombia.</title>
        <authorList>
            <person name="Rubin E."/>
        </authorList>
    </citation>
    <scope>NUCLEOTIDE SEQUENCE [LARGE SCALE GENOMIC DNA]</scope>
    <source>
        <strain evidence="7 8">USBA 36</strain>
    </source>
</reference>
<dbReference type="GO" id="GO:0016887">
    <property type="term" value="F:ATP hydrolysis activity"/>
    <property type="evidence" value="ECO:0007669"/>
    <property type="project" value="InterPro"/>
</dbReference>
<proteinExistence type="inferred from homology"/>
<dbReference type="PROSITE" id="PS50893">
    <property type="entry name" value="ABC_TRANSPORTER_2"/>
    <property type="match status" value="1"/>
</dbReference>
<name>A0A420WAM8_9PROT</name>
<dbReference type="PROSITE" id="PS00211">
    <property type="entry name" value="ABC_TRANSPORTER_1"/>
    <property type="match status" value="1"/>
</dbReference>
<evidence type="ECO:0000259" key="6">
    <source>
        <dbReference type="PROSITE" id="PS50893"/>
    </source>
</evidence>
<dbReference type="PANTHER" id="PTHR24220:SF659">
    <property type="entry name" value="TRANSPORTER, PUTATIVE-RELATED"/>
    <property type="match status" value="1"/>
</dbReference>
<dbReference type="InterPro" id="IPR017911">
    <property type="entry name" value="MacB-like_ATP-bd"/>
</dbReference>
<dbReference type="GO" id="GO:0022857">
    <property type="term" value="F:transmembrane transporter activity"/>
    <property type="evidence" value="ECO:0007669"/>
    <property type="project" value="TreeGrafter"/>
</dbReference>
<evidence type="ECO:0000256" key="5">
    <source>
        <dbReference type="ARBA" id="ARBA00038388"/>
    </source>
</evidence>
<dbReference type="RefSeq" id="WP_183078018.1">
    <property type="nucleotide sequence ID" value="NZ_RBIG01000004.1"/>
</dbReference>
<evidence type="ECO:0000256" key="2">
    <source>
        <dbReference type="ARBA" id="ARBA00022519"/>
    </source>
</evidence>
<evidence type="ECO:0000256" key="1">
    <source>
        <dbReference type="ARBA" id="ARBA00022448"/>
    </source>
</evidence>
<keyword evidence="2" id="KW-0472">Membrane</keyword>
<dbReference type="GO" id="GO:0005886">
    <property type="term" value="C:plasma membrane"/>
    <property type="evidence" value="ECO:0007669"/>
    <property type="project" value="TreeGrafter"/>
</dbReference>
<keyword evidence="4 7" id="KW-0067">ATP-binding</keyword>
<dbReference type="PANTHER" id="PTHR24220">
    <property type="entry name" value="IMPORT ATP-BINDING PROTEIN"/>
    <property type="match status" value="1"/>
</dbReference>
<dbReference type="InterPro" id="IPR003593">
    <property type="entry name" value="AAA+_ATPase"/>
</dbReference>
<dbReference type="Gene3D" id="3.40.50.300">
    <property type="entry name" value="P-loop containing nucleotide triphosphate hydrolases"/>
    <property type="match status" value="1"/>
</dbReference>
<dbReference type="GO" id="GO:0005524">
    <property type="term" value="F:ATP binding"/>
    <property type="evidence" value="ECO:0007669"/>
    <property type="project" value="UniProtKB-KW"/>
</dbReference>
<dbReference type="EMBL" id="RBIG01000004">
    <property type="protein sequence ID" value="RKQ68006.1"/>
    <property type="molecule type" value="Genomic_DNA"/>
</dbReference>
<dbReference type="GO" id="GO:0098796">
    <property type="term" value="C:membrane protein complex"/>
    <property type="evidence" value="ECO:0007669"/>
    <property type="project" value="UniProtKB-ARBA"/>
</dbReference>
<evidence type="ECO:0000313" key="8">
    <source>
        <dbReference type="Proteomes" id="UP000277424"/>
    </source>
</evidence>
<dbReference type="CDD" id="cd03255">
    <property type="entry name" value="ABC_MJ0796_LolCDE_FtsE"/>
    <property type="match status" value="1"/>
</dbReference>
<dbReference type="InterPro" id="IPR003439">
    <property type="entry name" value="ABC_transporter-like_ATP-bd"/>
</dbReference>
<dbReference type="SMART" id="SM00382">
    <property type="entry name" value="AAA"/>
    <property type="match status" value="1"/>
</dbReference>
<evidence type="ECO:0000313" key="7">
    <source>
        <dbReference type="EMBL" id="RKQ68006.1"/>
    </source>
</evidence>
<dbReference type="Pfam" id="PF00005">
    <property type="entry name" value="ABC_tran"/>
    <property type="match status" value="1"/>
</dbReference>
<dbReference type="FunFam" id="3.40.50.300:FF:000032">
    <property type="entry name" value="Export ABC transporter ATP-binding protein"/>
    <property type="match status" value="1"/>
</dbReference>
<sequence>MTAPSSSASDSSRDPIIQLDDVRLNLRSGAGEVNILRGIDLTIAAGETVSIVGPSGAGKSSLMMLMAGLERATGGSIRVAGHDLGGMNEDRLALFRRAHVGIVFQAFRLVPTMSALENVAIPLELAGAADAFDRAAEGLAAVGLGHRTGHYPDQLSGGEQQRVALARAFVAGPSLLLADEPTGNLDGHTGEQVIELMFDLKRRFGTTLVLITHDLDLARRCQRTIHLSDGRIVSDERAGEASLAAAAGG</sequence>
<gene>
    <name evidence="7" type="ORF">BCL74_3323</name>
</gene>
<dbReference type="InterPro" id="IPR017871">
    <property type="entry name" value="ABC_transporter-like_CS"/>
</dbReference>
<evidence type="ECO:0000256" key="3">
    <source>
        <dbReference type="ARBA" id="ARBA00022741"/>
    </source>
</evidence>
<dbReference type="AlphaFoldDB" id="A0A420WAM8"/>
<comment type="similarity">
    <text evidence="5">Belongs to the ABC transporter superfamily. Macrolide exporter (TC 3.A.1.122) family.</text>
</comment>
<comment type="caution">
    <text evidence="7">The sequence shown here is derived from an EMBL/GenBank/DDBJ whole genome shotgun (WGS) entry which is preliminary data.</text>
</comment>
<dbReference type="InterPro" id="IPR015854">
    <property type="entry name" value="ABC_transpr_LolD-like"/>
</dbReference>
<protein>
    <submittedName>
        <fullName evidence="7">Putative ABC transport system ATP-binding protein</fullName>
    </submittedName>
</protein>
<keyword evidence="2" id="KW-0997">Cell inner membrane</keyword>
<keyword evidence="1" id="KW-0813">Transport</keyword>